<comment type="caution">
    <text evidence="1">The sequence shown here is derived from an EMBL/GenBank/DDBJ whole genome shotgun (WGS) entry which is preliminary data.</text>
</comment>
<accession>A0A4R0R184</accession>
<reference evidence="1 2" key="1">
    <citation type="submission" date="2018-11" db="EMBL/GenBank/DDBJ databases">
        <title>Genome assembly of Steccherinum ochraceum LE-BIN_3174, the white-rot fungus of the Steccherinaceae family (The Residual Polyporoid clade, Polyporales, Basidiomycota).</title>
        <authorList>
            <person name="Fedorova T.V."/>
            <person name="Glazunova O.A."/>
            <person name="Landesman E.O."/>
            <person name="Moiseenko K.V."/>
            <person name="Psurtseva N.V."/>
            <person name="Savinova O.S."/>
            <person name="Shakhova N.V."/>
            <person name="Tyazhelova T.V."/>
            <person name="Vasina D.V."/>
        </authorList>
    </citation>
    <scope>NUCLEOTIDE SEQUENCE [LARGE SCALE GENOMIC DNA]</scope>
    <source>
        <strain evidence="1 2">LE-BIN_3174</strain>
    </source>
</reference>
<name>A0A4R0R184_9APHY</name>
<dbReference type="AlphaFoldDB" id="A0A4R0R184"/>
<sequence>MHGTWRNPSVFFVSQVLYQVQEISIITVSMKWTSATLQPGLPRKLYDAPYHNHDVHERVIIPDAMHHIQLSQLHTGVPGIQMYLPAAEQDVVIIAIGANFTEEIVDMGRDLETQRLLKELFGMEEGPRWFMDLSKWNYVVYCTGVVSDLPGRKSTVDL</sequence>
<dbReference type="Proteomes" id="UP000292702">
    <property type="component" value="Unassembled WGS sequence"/>
</dbReference>
<gene>
    <name evidence="1" type="ORF">EIP91_009776</name>
</gene>
<proteinExistence type="predicted"/>
<keyword evidence="2" id="KW-1185">Reference proteome</keyword>
<protein>
    <submittedName>
        <fullName evidence="1">Uncharacterized protein</fullName>
    </submittedName>
</protein>
<dbReference type="EMBL" id="RWJN01000569">
    <property type="protein sequence ID" value="TCD60610.1"/>
    <property type="molecule type" value="Genomic_DNA"/>
</dbReference>
<organism evidence="1 2">
    <name type="scientific">Steccherinum ochraceum</name>
    <dbReference type="NCBI Taxonomy" id="92696"/>
    <lineage>
        <taxon>Eukaryota</taxon>
        <taxon>Fungi</taxon>
        <taxon>Dikarya</taxon>
        <taxon>Basidiomycota</taxon>
        <taxon>Agaricomycotina</taxon>
        <taxon>Agaricomycetes</taxon>
        <taxon>Polyporales</taxon>
        <taxon>Steccherinaceae</taxon>
        <taxon>Steccherinum</taxon>
    </lineage>
</organism>
<evidence type="ECO:0000313" key="2">
    <source>
        <dbReference type="Proteomes" id="UP000292702"/>
    </source>
</evidence>
<evidence type="ECO:0000313" key="1">
    <source>
        <dbReference type="EMBL" id="TCD60610.1"/>
    </source>
</evidence>